<feature type="compositionally biased region" description="Polar residues" evidence="1">
    <location>
        <begin position="1"/>
        <end position="22"/>
    </location>
</feature>
<comment type="caution">
    <text evidence="2">The sequence shown here is derived from an EMBL/GenBank/DDBJ whole genome shotgun (WGS) entry which is preliminary data.</text>
</comment>
<accession>A0A5J4UXV5</accession>
<name>A0A5J4UXV5_9EUKA</name>
<organism evidence="2 3">
    <name type="scientific">Streblomastix strix</name>
    <dbReference type="NCBI Taxonomy" id="222440"/>
    <lineage>
        <taxon>Eukaryota</taxon>
        <taxon>Metamonada</taxon>
        <taxon>Preaxostyla</taxon>
        <taxon>Oxymonadida</taxon>
        <taxon>Streblomastigidae</taxon>
        <taxon>Streblomastix</taxon>
    </lineage>
</organism>
<protein>
    <submittedName>
        <fullName evidence="2">Uncharacterized protein</fullName>
    </submittedName>
</protein>
<dbReference type="AlphaFoldDB" id="A0A5J4UXV5"/>
<evidence type="ECO:0000313" key="3">
    <source>
        <dbReference type="Proteomes" id="UP000324800"/>
    </source>
</evidence>
<dbReference type="EMBL" id="SNRW01011868">
    <property type="protein sequence ID" value="KAA6374575.1"/>
    <property type="molecule type" value="Genomic_DNA"/>
</dbReference>
<evidence type="ECO:0000256" key="1">
    <source>
        <dbReference type="SAM" id="MobiDB-lite"/>
    </source>
</evidence>
<dbReference type="Proteomes" id="UP000324800">
    <property type="component" value="Unassembled WGS sequence"/>
</dbReference>
<evidence type="ECO:0000313" key="2">
    <source>
        <dbReference type="EMBL" id="KAA6374575.1"/>
    </source>
</evidence>
<feature type="region of interest" description="Disordered" evidence="1">
    <location>
        <begin position="1"/>
        <end position="24"/>
    </location>
</feature>
<proteinExistence type="predicted"/>
<reference evidence="2 3" key="1">
    <citation type="submission" date="2019-03" db="EMBL/GenBank/DDBJ databases">
        <title>Single cell metagenomics reveals metabolic interactions within the superorganism composed of flagellate Streblomastix strix and complex community of Bacteroidetes bacteria on its surface.</title>
        <authorList>
            <person name="Treitli S.C."/>
            <person name="Kolisko M."/>
            <person name="Husnik F."/>
            <person name="Keeling P."/>
            <person name="Hampl V."/>
        </authorList>
    </citation>
    <scope>NUCLEOTIDE SEQUENCE [LARGE SCALE GENOMIC DNA]</scope>
    <source>
        <strain evidence="2">ST1C</strain>
    </source>
</reference>
<sequence>MPTKINNDNSQKSQLSETNDNPDVSAGAPSVVVLPILILNTLRSFVIAATSLAIESAVTVSVCNAKRRDFEFMNGDINNTATA</sequence>
<gene>
    <name evidence="2" type="ORF">EZS28_029898</name>
</gene>